<feature type="region of interest" description="Disordered" evidence="1">
    <location>
        <begin position="169"/>
        <end position="210"/>
    </location>
</feature>
<keyword evidence="2" id="KW-0732">Signal</keyword>
<sequence length="347" mass="38765">MPPKVFPALRLALLLPAMAAMASAFGNEYVHIKVHVPKDQAPSIAIDAEQPTQHKVIHHYHHHAAPHLRLRARPPSKPKTSPLLESVILSDLDKPLHMSEHADYLNHAKELAEQLSETYVIKKPPPPPPPPLPPKKKVNTYTIIEEKHRPHSYEYESRPEHGHVDTYRLQHHHHKHQHHQYAEDDTDDDVGYHYPGPVHQHRHKGSATLYHGGGYAEPAPVEEPMDLDLGYGYSPPAYAHGRPPAHTLEAPEESSLDSPHPYDFGSRSATSSSSTSSSSFRPSQQLSTQPDAYEDEIDSYAAPIQSRRRRPGPVDWPSQRGYISAAAEDSYNAGHGSAGYQYSGPYL</sequence>
<feature type="compositionally biased region" description="Low complexity" evidence="1">
    <location>
        <begin position="266"/>
        <end position="287"/>
    </location>
</feature>
<protein>
    <submittedName>
        <fullName evidence="3">Uncharacterized protein</fullName>
    </submittedName>
</protein>
<dbReference type="PhylomeDB" id="B4M1Q9"/>
<feature type="chain" id="PRO_5002817086" evidence="2">
    <location>
        <begin position="25"/>
        <end position="347"/>
    </location>
</feature>
<organism evidence="3 4">
    <name type="scientific">Drosophila virilis</name>
    <name type="common">Fruit fly</name>
    <dbReference type="NCBI Taxonomy" id="7244"/>
    <lineage>
        <taxon>Eukaryota</taxon>
        <taxon>Metazoa</taxon>
        <taxon>Ecdysozoa</taxon>
        <taxon>Arthropoda</taxon>
        <taxon>Hexapoda</taxon>
        <taxon>Insecta</taxon>
        <taxon>Pterygota</taxon>
        <taxon>Neoptera</taxon>
        <taxon>Endopterygota</taxon>
        <taxon>Diptera</taxon>
        <taxon>Brachycera</taxon>
        <taxon>Muscomorpha</taxon>
        <taxon>Ephydroidea</taxon>
        <taxon>Drosophilidae</taxon>
        <taxon>Drosophila</taxon>
    </lineage>
</organism>
<proteinExistence type="predicted"/>
<feature type="signal peptide" evidence="2">
    <location>
        <begin position="1"/>
        <end position="24"/>
    </location>
</feature>
<dbReference type="HOGENOM" id="CLU_761347_0_0_1"/>
<dbReference type="KEGG" id="dvi:6631670"/>
<dbReference type="eggNOG" id="ENOG502TCDG">
    <property type="taxonomic scope" value="Eukaryota"/>
</dbReference>
<evidence type="ECO:0000313" key="4">
    <source>
        <dbReference type="Proteomes" id="UP000008792"/>
    </source>
</evidence>
<feature type="region of interest" description="Disordered" evidence="1">
    <location>
        <begin position="238"/>
        <end position="347"/>
    </location>
</feature>
<dbReference type="AlphaFoldDB" id="B4M1Q9"/>
<feature type="compositionally biased region" description="Basic residues" evidence="1">
    <location>
        <begin position="169"/>
        <end position="179"/>
    </location>
</feature>
<accession>B4M1Q9</accession>
<evidence type="ECO:0000256" key="2">
    <source>
        <dbReference type="SAM" id="SignalP"/>
    </source>
</evidence>
<keyword evidence="4" id="KW-1185">Reference proteome</keyword>
<dbReference type="OMA" id="RRDDMAW"/>
<evidence type="ECO:0000256" key="1">
    <source>
        <dbReference type="SAM" id="MobiDB-lite"/>
    </source>
</evidence>
<dbReference type="Proteomes" id="UP000008792">
    <property type="component" value="Unassembled WGS sequence"/>
</dbReference>
<name>B4M1Q9_DROVI</name>
<reference evidence="3 4" key="1">
    <citation type="journal article" date="2007" name="Nature">
        <title>Evolution of genes and genomes on the Drosophila phylogeny.</title>
        <authorList>
            <consortium name="Drosophila 12 Genomes Consortium"/>
            <person name="Clark A.G."/>
            <person name="Eisen M.B."/>
            <person name="Smith D.R."/>
            <person name="Bergman C.M."/>
            <person name="Oliver B."/>
            <person name="Markow T.A."/>
            <person name="Kaufman T.C."/>
            <person name="Kellis M."/>
            <person name="Gelbart W."/>
            <person name="Iyer V.N."/>
            <person name="Pollard D.A."/>
            <person name="Sackton T.B."/>
            <person name="Larracuente A.M."/>
            <person name="Singh N.D."/>
            <person name="Abad J.P."/>
            <person name="Abt D.N."/>
            <person name="Adryan B."/>
            <person name="Aguade M."/>
            <person name="Akashi H."/>
            <person name="Anderson W.W."/>
            <person name="Aquadro C.F."/>
            <person name="Ardell D.H."/>
            <person name="Arguello R."/>
            <person name="Artieri C.G."/>
            <person name="Barbash D.A."/>
            <person name="Barker D."/>
            <person name="Barsanti P."/>
            <person name="Batterham P."/>
            <person name="Batzoglou S."/>
            <person name="Begun D."/>
            <person name="Bhutkar A."/>
            <person name="Blanco E."/>
            <person name="Bosak S.A."/>
            <person name="Bradley R.K."/>
            <person name="Brand A.D."/>
            <person name="Brent M.R."/>
            <person name="Brooks A.N."/>
            <person name="Brown R.H."/>
            <person name="Butlin R.K."/>
            <person name="Caggese C."/>
            <person name="Calvi B.R."/>
            <person name="Bernardo de Carvalho A."/>
            <person name="Caspi A."/>
            <person name="Castrezana S."/>
            <person name="Celniker S.E."/>
            <person name="Chang J.L."/>
            <person name="Chapple C."/>
            <person name="Chatterji S."/>
            <person name="Chinwalla A."/>
            <person name="Civetta A."/>
            <person name="Clifton S.W."/>
            <person name="Comeron J.M."/>
            <person name="Costello J.C."/>
            <person name="Coyne J.A."/>
            <person name="Daub J."/>
            <person name="David R.G."/>
            <person name="Delcher A.L."/>
            <person name="Delehaunty K."/>
            <person name="Do C.B."/>
            <person name="Ebling H."/>
            <person name="Edwards K."/>
            <person name="Eickbush T."/>
            <person name="Evans J.D."/>
            <person name="Filipski A."/>
            <person name="Findeiss S."/>
            <person name="Freyhult E."/>
            <person name="Fulton L."/>
            <person name="Fulton R."/>
            <person name="Garcia A.C."/>
            <person name="Gardiner A."/>
            <person name="Garfield D.A."/>
            <person name="Garvin B.E."/>
            <person name="Gibson G."/>
            <person name="Gilbert D."/>
            <person name="Gnerre S."/>
            <person name="Godfrey J."/>
            <person name="Good R."/>
            <person name="Gotea V."/>
            <person name="Gravely B."/>
            <person name="Greenberg A.J."/>
            <person name="Griffiths-Jones S."/>
            <person name="Gross S."/>
            <person name="Guigo R."/>
            <person name="Gustafson E.A."/>
            <person name="Haerty W."/>
            <person name="Hahn M.W."/>
            <person name="Halligan D.L."/>
            <person name="Halpern A.L."/>
            <person name="Halter G.M."/>
            <person name="Han M.V."/>
            <person name="Heger A."/>
            <person name="Hillier L."/>
            <person name="Hinrichs A.S."/>
            <person name="Holmes I."/>
            <person name="Hoskins R.A."/>
            <person name="Hubisz M.J."/>
            <person name="Hultmark D."/>
            <person name="Huntley M.A."/>
            <person name="Jaffe D.B."/>
            <person name="Jagadeeshan S."/>
            <person name="Jeck W.R."/>
            <person name="Johnson J."/>
            <person name="Jones C.D."/>
            <person name="Jordan W.C."/>
            <person name="Karpen G.H."/>
            <person name="Kataoka E."/>
            <person name="Keightley P.D."/>
            <person name="Kheradpour P."/>
            <person name="Kirkness E.F."/>
            <person name="Koerich L.B."/>
            <person name="Kristiansen K."/>
            <person name="Kudrna D."/>
            <person name="Kulathinal R.J."/>
            <person name="Kumar S."/>
            <person name="Kwok R."/>
            <person name="Lander E."/>
            <person name="Langley C.H."/>
            <person name="Lapoint R."/>
            <person name="Lazzaro B.P."/>
            <person name="Lee S.J."/>
            <person name="Levesque L."/>
            <person name="Li R."/>
            <person name="Lin C.F."/>
            <person name="Lin M.F."/>
            <person name="Lindblad-Toh K."/>
            <person name="Llopart A."/>
            <person name="Long M."/>
            <person name="Low L."/>
            <person name="Lozovsky E."/>
            <person name="Lu J."/>
            <person name="Luo M."/>
            <person name="Machado C.A."/>
            <person name="Makalowski W."/>
            <person name="Marzo M."/>
            <person name="Matsuda M."/>
            <person name="Matzkin L."/>
            <person name="McAllister B."/>
            <person name="McBride C.S."/>
            <person name="McKernan B."/>
            <person name="McKernan K."/>
            <person name="Mendez-Lago M."/>
            <person name="Minx P."/>
            <person name="Mollenhauer M.U."/>
            <person name="Montooth K."/>
            <person name="Mount S.M."/>
            <person name="Mu X."/>
            <person name="Myers E."/>
            <person name="Negre B."/>
            <person name="Newfeld S."/>
            <person name="Nielsen R."/>
            <person name="Noor M.A."/>
            <person name="O'Grady P."/>
            <person name="Pachter L."/>
            <person name="Papaceit M."/>
            <person name="Parisi M.J."/>
            <person name="Parisi M."/>
            <person name="Parts L."/>
            <person name="Pedersen J.S."/>
            <person name="Pesole G."/>
            <person name="Phillippy A.M."/>
            <person name="Ponting C.P."/>
            <person name="Pop M."/>
            <person name="Porcelli D."/>
            <person name="Powell J.R."/>
            <person name="Prohaska S."/>
            <person name="Pruitt K."/>
            <person name="Puig M."/>
            <person name="Quesneville H."/>
            <person name="Ram K.R."/>
            <person name="Rand D."/>
            <person name="Rasmussen M.D."/>
            <person name="Reed L.K."/>
            <person name="Reenan R."/>
            <person name="Reily A."/>
            <person name="Remington K.A."/>
            <person name="Rieger T.T."/>
            <person name="Ritchie M.G."/>
            <person name="Robin C."/>
            <person name="Rogers Y.H."/>
            <person name="Rohde C."/>
            <person name="Rozas J."/>
            <person name="Rubenfield M.J."/>
            <person name="Ruiz A."/>
            <person name="Russo S."/>
            <person name="Salzberg S.L."/>
            <person name="Sanchez-Gracia A."/>
            <person name="Saranga D.J."/>
            <person name="Sato H."/>
            <person name="Schaeffer S.W."/>
            <person name="Schatz M.C."/>
            <person name="Schlenke T."/>
            <person name="Schwartz R."/>
            <person name="Segarra C."/>
            <person name="Singh R.S."/>
            <person name="Sirot L."/>
            <person name="Sirota M."/>
            <person name="Sisneros N.B."/>
            <person name="Smith C.D."/>
            <person name="Smith T.F."/>
            <person name="Spieth J."/>
            <person name="Stage D.E."/>
            <person name="Stark A."/>
            <person name="Stephan W."/>
            <person name="Strausberg R.L."/>
            <person name="Strempel S."/>
            <person name="Sturgill D."/>
            <person name="Sutton G."/>
            <person name="Sutton G.G."/>
            <person name="Tao W."/>
            <person name="Teichmann S."/>
            <person name="Tobari Y.N."/>
            <person name="Tomimura Y."/>
            <person name="Tsolas J.M."/>
            <person name="Valente V.L."/>
            <person name="Venter E."/>
            <person name="Venter J.C."/>
            <person name="Vicario S."/>
            <person name="Vieira F.G."/>
            <person name="Vilella A.J."/>
            <person name="Villasante A."/>
            <person name="Walenz B."/>
            <person name="Wang J."/>
            <person name="Wasserman M."/>
            <person name="Watts T."/>
            <person name="Wilson D."/>
            <person name="Wilson R.K."/>
            <person name="Wing R.A."/>
            <person name="Wolfner M.F."/>
            <person name="Wong A."/>
            <person name="Wong G.K."/>
            <person name="Wu C.I."/>
            <person name="Wu G."/>
            <person name="Yamamoto D."/>
            <person name="Yang H.P."/>
            <person name="Yang S.P."/>
            <person name="Yorke J.A."/>
            <person name="Yoshida K."/>
            <person name="Zdobnov E."/>
            <person name="Zhang P."/>
            <person name="Zhang Y."/>
            <person name="Zimin A.V."/>
            <person name="Baldwin J."/>
            <person name="Abdouelleil A."/>
            <person name="Abdulkadir J."/>
            <person name="Abebe A."/>
            <person name="Abera B."/>
            <person name="Abreu J."/>
            <person name="Acer S.C."/>
            <person name="Aftuck L."/>
            <person name="Alexander A."/>
            <person name="An P."/>
            <person name="Anderson E."/>
            <person name="Anderson S."/>
            <person name="Arachi H."/>
            <person name="Azer M."/>
            <person name="Bachantsang P."/>
            <person name="Barry A."/>
            <person name="Bayul T."/>
            <person name="Berlin A."/>
            <person name="Bessette D."/>
            <person name="Bloom T."/>
            <person name="Blye J."/>
            <person name="Boguslavskiy L."/>
            <person name="Bonnet C."/>
            <person name="Boukhgalter B."/>
            <person name="Bourzgui I."/>
            <person name="Brown A."/>
            <person name="Cahill P."/>
            <person name="Channer S."/>
            <person name="Cheshatsang Y."/>
            <person name="Chuda L."/>
            <person name="Citroen M."/>
            <person name="Collymore A."/>
            <person name="Cooke P."/>
            <person name="Costello M."/>
            <person name="D'Aco K."/>
            <person name="Daza R."/>
            <person name="De Haan G."/>
            <person name="DeGray S."/>
            <person name="DeMaso C."/>
            <person name="Dhargay N."/>
            <person name="Dooley K."/>
            <person name="Dooley E."/>
            <person name="Doricent M."/>
            <person name="Dorje P."/>
            <person name="Dorjee K."/>
            <person name="Dupes A."/>
            <person name="Elong R."/>
            <person name="Falk J."/>
            <person name="Farina A."/>
            <person name="Faro S."/>
            <person name="Ferguson D."/>
            <person name="Fisher S."/>
            <person name="Foley C.D."/>
            <person name="Franke A."/>
            <person name="Friedrich D."/>
            <person name="Gadbois L."/>
            <person name="Gearin G."/>
            <person name="Gearin C.R."/>
            <person name="Giannoukos G."/>
            <person name="Goode T."/>
            <person name="Graham J."/>
            <person name="Grandbois E."/>
            <person name="Grewal S."/>
            <person name="Gyaltsen K."/>
            <person name="Hafez N."/>
            <person name="Hagos B."/>
            <person name="Hall J."/>
            <person name="Henson C."/>
            <person name="Hollinger A."/>
            <person name="Honan T."/>
            <person name="Huard M.D."/>
            <person name="Hughes L."/>
            <person name="Hurhula B."/>
            <person name="Husby M.E."/>
            <person name="Kamat A."/>
            <person name="Kanga B."/>
            <person name="Kashin S."/>
            <person name="Khazanovich D."/>
            <person name="Kisner P."/>
            <person name="Lance K."/>
            <person name="Lara M."/>
            <person name="Lee W."/>
            <person name="Lennon N."/>
            <person name="Letendre F."/>
            <person name="LeVine R."/>
            <person name="Lipovsky A."/>
            <person name="Liu X."/>
            <person name="Liu J."/>
            <person name="Liu S."/>
            <person name="Lokyitsang T."/>
            <person name="Lokyitsang Y."/>
            <person name="Lubonja R."/>
            <person name="Lui A."/>
            <person name="MacDonald P."/>
            <person name="Magnisalis V."/>
            <person name="Maru K."/>
            <person name="Matthews C."/>
            <person name="McCusker W."/>
            <person name="McDonough S."/>
            <person name="Mehta T."/>
            <person name="Meldrim J."/>
            <person name="Meneus L."/>
            <person name="Mihai O."/>
            <person name="Mihalev A."/>
            <person name="Mihova T."/>
            <person name="Mittelman R."/>
            <person name="Mlenga V."/>
            <person name="Montmayeur A."/>
            <person name="Mulrain L."/>
            <person name="Navidi A."/>
            <person name="Naylor J."/>
            <person name="Negash T."/>
            <person name="Nguyen T."/>
            <person name="Nguyen N."/>
            <person name="Nicol R."/>
            <person name="Norbu C."/>
            <person name="Norbu N."/>
            <person name="Novod N."/>
            <person name="O'Neill B."/>
            <person name="Osman S."/>
            <person name="Markiewicz E."/>
            <person name="Oyono O.L."/>
            <person name="Patti C."/>
            <person name="Phunkhang P."/>
            <person name="Pierre F."/>
            <person name="Priest M."/>
            <person name="Raghuraman S."/>
            <person name="Rege F."/>
            <person name="Reyes R."/>
            <person name="Rise C."/>
            <person name="Rogov P."/>
            <person name="Ross K."/>
            <person name="Ryan E."/>
            <person name="Settipalli S."/>
            <person name="Shea T."/>
            <person name="Sherpa N."/>
            <person name="Shi L."/>
            <person name="Shih D."/>
            <person name="Sparrow T."/>
            <person name="Spaulding J."/>
            <person name="Stalker J."/>
            <person name="Stange-Thomann N."/>
            <person name="Stavropoulos S."/>
            <person name="Stone C."/>
            <person name="Strader C."/>
            <person name="Tesfaye S."/>
            <person name="Thomson T."/>
            <person name="Thoulutsang Y."/>
            <person name="Thoulutsang D."/>
            <person name="Topham K."/>
            <person name="Topping I."/>
            <person name="Tsamla T."/>
            <person name="Vassiliev H."/>
            <person name="Vo A."/>
            <person name="Wangchuk T."/>
            <person name="Wangdi T."/>
            <person name="Weiand M."/>
            <person name="Wilkinson J."/>
            <person name="Wilson A."/>
            <person name="Yadav S."/>
            <person name="Young G."/>
            <person name="Yu Q."/>
            <person name="Zembek L."/>
            <person name="Zhong D."/>
            <person name="Zimmer A."/>
            <person name="Zwirko Z."/>
            <person name="Jaffe D.B."/>
            <person name="Alvarez P."/>
            <person name="Brockman W."/>
            <person name="Butler J."/>
            <person name="Chin C."/>
            <person name="Gnerre S."/>
            <person name="Grabherr M."/>
            <person name="Kleber M."/>
            <person name="Mauceli E."/>
            <person name="MacCallum I."/>
        </authorList>
    </citation>
    <scope>NUCLEOTIDE SEQUENCE [LARGE SCALE GENOMIC DNA]</scope>
    <source>
        <strain evidence="4">Tucson 15010-1051.87</strain>
    </source>
</reference>
<dbReference type="EMBL" id="CH940651">
    <property type="protein sequence ID" value="EDW65613.1"/>
    <property type="molecule type" value="Genomic_DNA"/>
</dbReference>
<dbReference type="InParanoid" id="B4M1Q9"/>
<gene>
    <name evidence="3" type="primary">Dvir\GJ19355</name>
    <name evidence="3" type="ORF">Dvir_GJ19355</name>
</gene>
<dbReference type="OrthoDB" id="8024113at2759"/>
<evidence type="ECO:0000313" key="3">
    <source>
        <dbReference type="EMBL" id="EDW65613.1"/>
    </source>
</evidence>